<dbReference type="AlphaFoldDB" id="A0A2A2ACD1"/>
<keyword evidence="2" id="KW-0456">Lyase</keyword>
<dbReference type="Pfam" id="PF00378">
    <property type="entry name" value="ECH_1"/>
    <property type="match status" value="1"/>
</dbReference>
<organism evidence="4 5">
    <name type="scientific">Vandammella animalimorsus</name>
    <dbReference type="NCBI Taxonomy" id="2029117"/>
    <lineage>
        <taxon>Bacteria</taxon>
        <taxon>Pseudomonadati</taxon>
        <taxon>Pseudomonadota</taxon>
        <taxon>Betaproteobacteria</taxon>
        <taxon>Burkholderiales</taxon>
        <taxon>Comamonadaceae</taxon>
        <taxon>Vandammella</taxon>
    </lineage>
</organism>
<dbReference type="InterPro" id="IPR029045">
    <property type="entry name" value="ClpP/crotonase-like_dom_sf"/>
</dbReference>
<reference evidence="4 5" key="1">
    <citation type="submission" date="2017-08" db="EMBL/GenBank/DDBJ databases">
        <title>WGS of Clinical strains of the CDC Group NO-1 linked to zoonotic infections in humans.</title>
        <authorList>
            <person name="Bernier A.-M."/>
            <person name="Bernard K."/>
        </authorList>
    </citation>
    <scope>NUCLEOTIDE SEQUENCE [LARGE SCALE GENOMIC DNA]</scope>
    <source>
        <strain evidence="4 5">NML03-0146</strain>
    </source>
</reference>
<name>A0A2A2ACD1_9BURK</name>
<dbReference type="SUPFAM" id="SSF52096">
    <property type="entry name" value="ClpP/crotonase"/>
    <property type="match status" value="1"/>
</dbReference>
<dbReference type="PROSITE" id="PS00166">
    <property type="entry name" value="ENOYL_COA_HYDRATASE"/>
    <property type="match status" value="1"/>
</dbReference>
<accession>A0A2A2ACD1</accession>
<dbReference type="GO" id="GO:0016829">
    <property type="term" value="F:lyase activity"/>
    <property type="evidence" value="ECO:0007669"/>
    <property type="project" value="UniProtKB-KW"/>
</dbReference>
<dbReference type="CDD" id="cd06558">
    <property type="entry name" value="crotonase-like"/>
    <property type="match status" value="1"/>
</dbReference>
<proteinExistence type="inferred from homology"/>
<dbReference type="Gene3D" id="1.10.12.10">
    <property type="entry name" value="Lyase 2-enoyl-coa Hydratase, Chain A, domain 2"/>
    <property type="match status" value="1"/>
</dbReference>
<dbReference type="EMBL" id="NSJF01000002">
    <property type="protein sequence ID" value="PAT35398.1"/>
    <property type="molecule type" value="Genomic_DNA"/>
</dbReference>
<dbReference type="PANTHER" id="PTHR11941:SF54">
    <property type="entry name" value="ENOYL-COA HYDRATASE, MITOCHONDRIAL"/>
    <property type="match status" value="1"/>
</dbReference>
<comment type="similarity">
    <text evidence="1 3">Belongs to the enoyl-CoA hydratase/isomerase family.</text>
</comment>
<protein>
    <submittedName>
        <fullName evidence="4">Enoyl-CoA hydratase</fullName>
    </submittedName>
</protein>
<gene>
    <name evidence="4" type="ORF">CK620_05905</name>
</gene>
<evidence type="ECO:0000256" key="1">
    <source>
        <dbReference type="ARBA" id="ARBA00005254"/>
    </source>
</evidence>
<evidence type="ECO:0000313" key="4">
    <source>
        <dbReference type="EMBL" id="PAT35398.1"/>
    </source>
</evidence>
<dbReference type="RefSeq" id="WP_095549495.1">
    <property type="nucleotide sequence ID" value="NZ_NSJF01000002.1"/>
</dbReference>
<sequence>MEDKQSRAAAGIALDWHAAGGGDGKGDGTPCWAHVRVRNPGKLGAMTVAMWLQLREVFERIAQQPQLRCVLVTGEDGAFCAGGDISEYAQFRFDPQTLAHFHEHQVWGGLSAMLACDVPLIAAIDGPCMGAGLEIASCCDLRIATGRSQFGAPIARLGFPMAPRELALVGRAVGDALARRMLLAAQVLPAQALHEVGFLAQLLPEQEFEAAAQQWVQRLLALAPQAARMHKRSLRVLADASQQQALAALLPGAYDYAPSAEHREGIAAFLAKRKPQF</sequence>
<dbReference type="InterPro" id="IPR018376">
    <property type="entry name" value="Enoyl-CoA_hyd/isom_CS"/>
</dbReference>
<comment type="caution">
    <text evidence="4">The sequence shown here is derived from an EMBL/GenBank/DDBJ whole genome shotgun (WGS) entry which is preliminary data.</text>
</comment>
<dbReference type="Gene3D" id="3.90.226.10">
    <property type="entry name" value="2-enoyl-CoA Hydratase, Chain A, domain 1"/>
    <property type="match status" value="1"/>
</dbReference>
<dbReference type="InterPro" id="IPR014748">
    <property type="entry name" value="Enoyl-CoA_hydra_C"/>
</dbReference>
<evidence type="ECO:0000313" key="5">
    <source>
        <dbReference type="Proteomes" id="UP000217999"/>
    </source>
</evidence>
<evidence type="ECO:0000256" key="2">
    <source>
        <dbReference type="ARBA" id="ARBA00023239"/>
    </source>
</evidence>
<dbReference type="Proteomes" id="UP000217999">
    <property type="component" value="Unassembled WGS sequence"/>
</dbReference>
<dbReference type="GO" id="GO:0006635">
    <property type="term" value="P:fatty acid beta-oxidation"/>
    <property type="evidence" value="ECO:0007669"/>
    <property type="project" value="TreeGrafter"/>
</dbReference>
<evidence type="ECO:0000256" key="3">
    <source>
        <dbReference type="RuleBase" id="RU003707"/>
    </source>
</evidence>
<dbReference type="PANTHER" id="PTHR11941">
    <property type="entry name" value="ENOYL-COA HYDRATASE-RELATED"/>
    <property type="match status" value="1"/>
</dbReference>
<dbReference type="InterPro" id="IPR001753">
    <property type="entry name" value="Enoyl-CoA_hydra/iso"/>
</dbReference>